<feature type="non-terminal residue" evidence="2">
    <location>
        <position position="68"/>
    </location>
</feature>
<dbReference type="Proteomes" id="UP000789831">
    <property type="component" value="Unassembled WGS sequence"/>
</dbReference>
<evidence type="ECO:0000256" key="1">
    <source>
        <dbReference type="SAM" id="MobiDB-lite"/>
    </source>
</evidence>
<proteinExistence type="predicted"/>
<comment type="caution">
    <text evidence="2">The sequence shown here is derived from an EMBL/GenBank/DDBJ whole genome shotgun (WGS) entry which is preliminary data.</text>
</comment>
<feature type="non-terminal residue" evidence="2">
    <location>
        <position position="1"/>
    </location>
</feature>
<dbReference type="AlphaFoldDB" id="A0A9N9EQV3"/>
<sequence length="68" mass="7788">VFHLIKKIPSGKPLSTHLATLQTHFLNSKKATPDPNHTHEQANHSRAPRQKKSNALIQQKWKFPLITM</sequence>
<name>A0A9N9EQV3_9GLOM</name>
<evidence type="ECO:0000313" key="2">
    <source>
        <dbReference type="EMBL" id="CAG8687026.1"/>
    </source>
</evidence>
<reference evidence="2" key="1">
    <citation type="submission" date="2021-06" db="EMBL/GenBank/DDBJ databases">
        <authorList>
            <person name="Kallberg Y."/>
            <person name="Tangrot J."/>
            <person name="Rosling A."/>
        </authorList>
    </citation>
    <scope>NUCLEOTIDE SEQUENCE</scope>
    <source>
        <strain evidence="2">MT106</strain>
    </source>
</reference>
<protein>
    <submittedName>
        <fullName evidence="2">11876_t:CDS:1</fullName>
    </submittedName>
</protein>
<keyword evidence="3" id="KW-1185">Reference proteome</keyword>
<gene>
    <name evidence="2" type="ORF">AGERDE_LOCUS12956</name>
</gene>
<feature type="region of interest" description="Disordered" evidence="1">
    <location>
        <begin position="28"/>
        <end position="54"/>
    </location>
</feature>
<organism evidence="2 3">
    <name type="scientific">Ambispora gerdemannii</name>
    <dbReference type="NCBI Taxonomy" id="144530"/>
    <lineage>
        <taxon>Eukaryota</taxon>
        <taxon>Fungi</taxon>
        <taxon>Fungi incertae sedis</taxon>
        <taxon>Mucoromycota</taxon>
        <taxon>Glomeromycotina</taxon>
        <taxon>Glomeromycetes</taxon>
        <taxon>Archaeosporales</taxon>
        <taxon>Ambisporaceae</taxon>
        <taxon>Ambispora</taxon>
    </lineage>
</organism>
<dbReference type="EMBL" id="CAJVPL010012733">
    <property type="protein sequence ID" value="CAG8687026.1"/>
    <property type="molecule type" value="Genomic_DNA"/>
</dbReference>
<accession>A0A9N9EQV3</accession>
<evidence type="ECO:0000313" key="3">
    <source>
        <dbReference type="Proteomes" id="UP000789831"/>
    </source>
</evidence>